<sequence>MFPQYQDIVFEELKKVFPDVEHFEVEYADLQKLEYLDRVLNETLRIIPPVPTVSRDLIEVIRLSNNVLVPKGVSFVVDIFHIHRNKEYWGPNAETFNPDNFLADNVRGRHPYAFLPFSKGRRNCIAAKITTFTISKEDF</sequence>
<dbReference type="InterPro" id="IPR036396">
    <property type="entry name" value="Cyt_P450_sf"/>
</dbReference>
<feature type="binding site" description="axial binding residue" evidence="14">
    <location>
        <position position="124"/>
    </location>
    <ligand>
        <name>heme</name>
        <dbReference type="ChEBI" id="CHEBI:30413"/>
    </ligand>
    <ligandPart>
        <name>Fe</name>
        <dbReference type="ChEBI" id="CHEBI:18248"/>
    </ligandPart>
</feature>
<dbReference type="GO" id="GO:0020037">
    <property type="term" value="F:heme binding"/>
    <property type="evidence" value="ECO:0007669"/>
    <property type="project" value="InterPro"/>
</dbReference>
<comment type="function">
    <text evidence="2">May be involved in the metabolism of insect hormones and in the breakdown of synthetic insecticides.</text>
</comment>
<evidence type="ECO:0000256" key="12">
    <source>
        <dbReference type="ARBA" id="ARBA00023033"/>
    </source>
</evidence>
<accession>A0A0N8P1B5</accession>
<organism evidence="16 17">
    <name type="scientific">Drosophila ananassae</name>
    <name type="common">Fruit fly</name>
    <dbReference type="NCBI Taxonomy" id="7217"/>
    <lineage>
        <taxon>Eukaryota</taxon>
        <taxon>Metazoa</taxon>
        <taxon>Ecdysozoa</taxon>
        <taxon>Arthropoda</taxon>
        <taxon>Hexapoda</taxon>
        <taxon>Insecta</taxon>
        <taxon>Pterygota</taxon>
        <taxon>Neoptera</taxon>
        <taxon>Endopterygota</taxon>
        <taxon>Diptera</taxon>
        <taxon>Brachycera</taxon>
        <taxon>Muscomorpha</taxon>
        <taxon>Ephydroidea</taxon>
        <taxon>Drosophilidae</taxon>
        <taxon>Drosophila</taxon>
        <taxon>Sophophora</taxon>
    </lineage>
</organism>
<keyword evidence="11 14" id="KW-0408">Iron</keyword>
<comment type="subcellular location">
    <subcellularLocation>
        <location evidence="4">Endoplasmic reticulum membrane</location>
        <topology evidence="4">Peripheral membrane protein</topology>
    </subcellularLocation>
    <subcellularLocation>
        <location evidence="3">Microsome membrane</location>
        <topology evidence="3">Peripheral membrane protein</topology>
    </subcellularLocation>
</comment>
<dbReference type="InterPro" id="IPR017972">
    <property type="entry name" value="Cyt_P450_CS"/>
</dbReference>
<evidence type="ECO:0000256" key="10">
    <source>
        <dbReference type="ARBA" id="ARBA00023002"/>
    </source>
</evidence>
<dbReference type="Proteomes" id="UP000007801">
    <property type="component" value="Unassembled WGS sequence"/>
</dbReference>
<keyword evidence="7 14" id="KW-0479">Metal-binding</keyword>
<dbReference type="InParanoid" id="A0A0N8P1B5"/>
<keyword evidence="12 15" id="KW-0503">Monooxygenase</keyword>
<keyword evidence="8" id="KW-0256">Endoplasmic reticulum</keyword>
<dbReference type="SUPFAM" id="SSF48264">
    <property type="entry name" value="Cytochrome P450"/>
    <property type="match status" value="1"/>
</dbReference>
<evidence type="ECO:0008006" key="18">
    <source>
        <dbReference type="Google" id="ProtNLM"/>
    </source>
</evidence>
<dbReference type="GO" id="GO:0005789">
    <property type="term" value="C:endoplasmic reticulum membrane"/>
    <property type="evidence" value="ECO:0007669"/>
    <property type="project" value="UniProtKB-SubCell"/>
</dbReference>
<dbReference type="EMBL" id="CH902617">
    <property type="protein sequence ID" value="KPU79460.1"/>
    <property type="molecule type" value="Genomic_DNA"/>
</dbReference>
<evidence type="ECO:0000256" key="11">
    <source>
        <dbReference type="ARBA" id="ARBA00023004"/>
    </source>
</evidence>
<keyword evidence="6 14" id="KW-0349">Heme</keyword>
<evidence type="ECO:0000256" key="15">
    <source>
        <dbReference type="RuleBase" id="RU000461"/>
    </source>
</evidence>
<comment type="similarity">
    <text evidence="5 15">Belongs to the cytochrome P450 family.</text>
</comment>
<keyword evidence="17" id="KW-1185">Reference proteome</keyword>
<evidence type="ECO:0000256" key="3">
    <source>
        <dbReference type="ARBA" id="ARBA00004174"/>
    </source>
</evidence>
<dbReference type="OrthoDB" id="7866859at2759"/>
<dbReference type="InterPro" id="IPR001128">
    <property type="entry name" value="Cyt_P450"/>
</dbReference>
<keyword evidence="9" id="KW-0492">Microsome</keyword>
<evidence type="ECO:0000256" key="13">
    <source>
        <dbReference type="ARBA" id="ARBA00023136"/>
    </source>
</evidence>
<evidence type="ECO:0000256" key="7">
    <source>
        <dbReference type="ARBA" id="ARBA00022723"/>
    </source>
</evidence>
<name>A0A0N8P1B5_DROAN</name>
<comment type="cofactor">
    <cofactor evidence="1 14">
        <name>heme</name>
        <dbReference type="ChEBI" id="CHEBI:30413"/>
    </cofactor>
</comment>
<dbReference type="GO" id="GO:0005506">
    <property type="term" value="F:iron ion binding"/>
    <property type="evidence" value="ECO:0007669"/>
    <property type="project" value="InterPro"/>
</dbReference>
<evidence type="ECO:0000256" key="9">
    <source>
        <dbReference type="ARBA" id="ARBA00022848"/>
    </source>
</evidence>
<dbReference type="PANTHER" id="PTHR24291">
    <property type="entry name" value="CYTOCHROME P450 FAMILY 4"/>
    <property type="match status" value="1"/>
</dbReference>
<dbReference type="AlphaFoldDB" id="A0A0N8P1B5"/>
<dbReference type="Gene3D" id="1.10.630.10">
    <property type="entry name" value="Cytochrome P450"/>
    <property type="match status" value="1"/>
</dbReference>
<evidence type="ECO:0000256" key="5">
    <source>
        <dbReference type="ARBA" id="ARBA00010617"/>
    </source>
</evidence>
<dbReference type="GO" id="GO:0016705">
    <property type="term" value="F:oxidoreductase activity, acting on paired donors, with incorporation or reduction of molecular oxygen"/>
    <property type="evidence" value="ECO:0007669"/>
    <property type="project" value="InterPro"/>
</dbReference>
<dbReference type="STRING" id="7217.A0A0N8P1B5"/>
<evidence type="ECO:0000313" key="17">
    <source>
        <dbReference type="Proteomes" id="UP000007801"/>
    </source>
</evidence>
<keyword evidence="10 15" id="KW-0560">Oxidoreductase</keyword>
<evidence type="ECO:0000256" key="6">
    <source>
        <dbReference type="ARBA" id="ARBA00022617"/>
    </source>
</evidence>
<evidence type="ECO:0000256" key="2">
    <source>
        <dbReference type="ARBA" id="ARBA00003690"/>
    </source>
</evidence>
<evidence type="ECO:0000256" key="14">
    <source>
        <dbReference type="PIRSR" id="PIRSR602403-1"/>
    </source>
</evidence>
<evidence type="ECO:0000313" key="16">
    <source>
        <dbReference type="EMBL" id="KPU79460.1"/>
    </source>
</evidence>
<gene>
    <name evidence="16" type="primary">Dana\GF26231</name>
    <name evidence="16" type="ORF">GF26231</name>
</gene>
<protein>
    <recommendedName>
        <fullName evidence="18">Cytochrome P450</fullName>
    </recommendedName>
</protein>
<dbReference type="PANTHER" id="PTHR24291:SF189">
    <property type="entry name" value="CYTOCHROME P450 4C3-RELATED"/>
    <property type="match status" value="1"/>
</dbReference>
<dbReference type="GO" id="GO:0004497">
    <property type="term" value="F:monooxygenase activity"/>
    <property type="evidence" value="ECO:0007669"/>
    <property type="project" value="UniProtKB-KW"/>
</dbReference>
<dbReference type="InterPro" id="IPR050196">
    <property type="entry name" value="Cytochrome_P450_Monoox"/>
</dbReference>
<evidence type="ECO:0000256" key="1">
    <source>
        <dbReference type="ARBA" id="ARBA00001971"/>
    </source>
</evidence>
<proteinExistence type="inferred from homology"/>
<reference evidence="16 17" key="1">
    <citation type="journal article" date="2007" name="Nature">
        <title>Evolution of genes and genomes on the Drosophila phylogeny.</title>
        <authorList>
            <consortium name="Drosophila 12 Genomes Consortium"/>
            <person name="Clark A.G."/>
            <person name="Eisen M.B."/>
            <person name="Smith D.R."/>
            <person name="Bergman C.M."/>
            <person name="Oliver B."/>
            <person name="Markow T.A."/>
            <person name="Kaufman T.C."/>
            <person name="Kellis M."/>
            <person name="Gelbart W."/>
            <person name="Iyer V.N."/>
            <person name="Pollard D.A."/>
            <person name="Sackton T.B."/>
            <person name="Larracuente A.M."/>
            <person name="Singh N.D."/>
            <person name="Abad J.P."/>
            <person name="Abt D.N."/>
            <person name="Adryan B."/>
            <person name="Aguade M."/>
            <person name="Akashi H."/>
            <person name="Anderson W.W."/>
            <person name="Aquadro C.F."/>
            <person name="Ardell D.H."/>
            <person name="Arguello R."/>
            <person name="Artieri C.G."/>
            <person name="Barbash D.A."/>
            <person name="Barker D."/>
            <person name="Barsanti P."/>
            <person name="Batterham P."/>
            <person name="Batzoglou S."/>
            <person name="Begun D."/>
            <person name="Bhutkar A."/>
            <person name="Blanco E."/>
            <person name="Bosak S.A."/>
            <person name="Bradley R.K."/>
            <person name="Brand A.D."/>
            <person name="Brent M.R."/>
            <person name="Brooks A.N."/>
            <person name="Brown R.H."/>
            <person name="Butlin R.K."/>
            <person name="Caggese C."/>
            <person name="Calvi B.R."/>
            <person name="Bernardo de Carvalho A."/>
            <person name="Caspi A."/>
            <person name="Castrezana S."/>
            <person name="Celniker S.E."/>
            <person name="Chang J.L."/>
            <person name="Chapple C."/>
            <person name="Chatterji S."/>
            <person name="Chinwalla A."/>
            <person name="Civetta A."/>
            <person name="Clifton S.W."/>
            <person name="Comeron J.M."/>
            <person name="Costello J.C."/>
            <person name="Coyne J.A."/>
            <person name="Daub J."/>
            <person name="David R.G."/>
            <person name="Delcher A.L."/>
            <person name="Delehaunty K."/>
            <person name="Do C.B."/>
            <person name="Ebling H."/>
            <person name="Edwards K."/>
            <person name="Eickbush T."/>
            <person name="Evans J.D."/>
            <person name="Filipski A."/>
            <person name="Findeiss S."/>
            <person name="Freyhult E."/>
            <person name="Fulton L."/>
            <person name="Fulton R."/>
            <person name="Garcia A.C."/>
            <person name="Gardiner A."/>
            <person name="Garfield D.A."/>
            <person name="Garvin B.E."/>
            <person name="Gibson G."/>
            <person name="Gilbert D."/>
            <person name="Gnerre S."/>
            <person name="Godfrey J."/>
            <person name="Good R."/>
            <person name="Gotea V."/>
            <person name="Gravely B."/>
            <person name="Greenberg A.J."/>
            <person name="Griffiths-Jones S."/>
            <person name="Gross S."/>
            <person name="Guigo R."/>
            <person name="Gustafson E.A."/>
            <person name="Haerty W."/>
            <person name="Hahn M.W."/>
            <person name="Halligan D.L."/>
            <person name="Halpern A.L."/>
            <person name="Halter G.M."/>
            <person name="Han M.V."/>
            <person name="Heger A."/>
            <person name="Hillier L."/>
            <person name="Hinrichs A.S."/>
            <person name="Holmes I."/>
            <person name="Hoskins R.A."/>
            <person name="Hubisz M.J."/>
            <person name="Hultmark D."/>
            <person name="Huntley M.A."/>
            <person name="Jaffe D.B."/>
            <person name="Jagadeeshan S."/>
            <person name="Jeck W.R."/>
            <person name="Johnson J."/>
            <person name="Jones C.D."/>
            <person name="Jordan W.C."/>
            <person name="Karpen G.H."/>
            <person name="Kataoka E."/>
            <person name="Keightley P.D."/>
            <person name="Kheradpour P."/>
            <person name="Kirkness E.F."/>
            <person name="Koerich L.B."/>
            <person name="Kristiansen K."/>
            <person name="Kudrna D."/>
            <person name="Kulathinal R.J."/>
            <person name="Kumar S."/>
            <person name="Kwok R."/>
            <person name="Lander E."/>
            <person name="Langley C.H."/>
            <person name="Lapoint R."/>
            <person name="Lazzaro B.P."/>
            <person name="Lee S.J."/>
            <person name="Levesque L."/>
            <person name="Li R."/>
            <person name="Lin C.F."/>
            <person name="Lin M.F."/>
            <person name="Lindblad-Toh K."/>
            <person name="Llopart A."/>
            <person name="Long M."/>
            <person name="Low L."/>
            <person name="Lozovsky E."/>
            <person name="Lu J."/>
            <person name="Luo M."/>
            <person name="Machado C.A."/>
            <person name="Makalowski W."/>
            <person name="Marzo M."/>
            <person name="Matsuda M."/>
            <person name="Matzkin L."/>
            <person name="McAllister B."/>
            <person name="McBride C.S."/>
            <person name="McKernan B."/>
            <person name="McKernan K."/>
            <person name="Mendez-Lago M."/>
            <person name="Minx P."/>
            <person name="Mollenhauer M.U."/>
            <person name="Montooth K."/>
            <person name="Mount S.M."/>
            <person name="Mu X."/>
            <person name="Myers E."/>
            <person name="Negre B."/>
            <person name="Newfeld S."/>
            <person name="Nielsen R."/>
            <person name="Noor M.A."/>
            <person name="O'Grady P."/>
            <person name="Pachter L."/>
            <person name="Papaceit M."/>
            <person name="Parisi M.J."/>
            <person name="Parisi M."/>
            <person name="Parts L."/>
            <person name="Pedersen J.S."/>
            <person name="Pesole G."/>
            <person name="Phillippy A.M."/>
            <person name="Ponting C.P."/>
            <person name="Pop M."/>
            <person name="Porcelli D."/>
            <person name="Powell J.R."/>
            <person name="Prohaska S."/>
            <person name="Pruitt K."/>
            <person name="Puig M."/>
            <person name="Quesneville H."/>
            <person name="Ram K.R."/>
            <person name="Rand D."/>
            <person name="Rasmussen M.D."/>
            <person name="Reed L.K."/>
            <person name="Reenan R."/>
            <person name="Reily A."/>
            <person name="Remington K.A."/>
            <person name="Rieger T.T."/>
            <person name="Ritchie M.G."/>
            <person name="Robin C."/>
            <person name="Rogers Y.H."/>
            <person name="Rohde C."/>
            <person name="Rozas J."/>
            <person name="Rubenfield M.J."/>
            <person name="Ruiz A."/>
            <person name="Russo S."/>
            <person name="Salzberg S.L."/>
            <person name="Sanchez-Gracia A."/>
            <person name="Saranga D.J."/>
            <person name="Sato H."/>
            <person name="Schaeffer S.W."/>
            <person name="Schatz M.C."/>
            <person name="Schlenke T."/>
            <person name="Schwartz R."/>
            <person name="Segarra C."/>
            <person name="Singh R.S."/>
            <person name="Sirot L."/>
            <person name="Sirota M."/>
            <person name="Sisneros N.B."/>
            <person name="Smith C.D."/>
            <person name="Smith T.F."/>
            <person name="Spieth J."/>
            <person name="Stage D.E."/>
            <person name="Stark A."/>
            <person name="Stephan W."/>
            <person name="Strausberg R.L."/>
            <person name="Strempel S."/>
            <person name="Sturgill D."/>
            <person name="Sutton G."/>
            <person name="Sutton G.G."/>
            <person name="Tao W."/>
            <person name="Teichmann S."/>
            <person name="Tobari Y.N."/>
            <person name="Tomimura Y."/>
            <person name="Tsolas J.M."/>
            <person name="Valente V.L."/>
            <person name="Venter E."/>
            <person name="Venter J.C."/>
            <person name="Vicario S."/>
            <person name="Vieira F.G."/>
            <person name="Vilella A.J."/>
            <person name="Villasante A."/>
            <person name="Walenz B."/>
            <person name="Wang J."/>
            <person name="Wasserman M."/>
            <person name="Watts T."/>
            <person name="Wilson D."/>
            <person name="Wilson R.K."/>
            <person name="Wing R.A."/>
            <person name="Wolfner M.F."/>
            <person name="Wong A."/>
            <person name="Wong G.K."/>
            <person name="Wu C.I."/>
            <person name="Wu G."/>
            <person name="Yamamoto D."/>
            <person name="Yang H.P."/>
            <person name="Yang S.P."/>
            <person name="Yorke J.A."/>
            <person name="Yoshida K."/>
            <person name="Zdobnov E."/>
            <person name="Zhang P."/>
            <person name="Zhang Y."/>
            <person name="Zimin A.V."/>
            <person name="Baldwin J."/>
            <person name="Abdouelleil A."/>
            <person name="Abdulkadir J."/>
            <person name="Abebe A."/>
            <person name="Abera B."/>
            <person name="Abreu J."/>
            <person name="Acer S.C."/>
            <person name="Aftuck L."/>
            <person name="Alexander A."/>
            <person name="An P."/>
            <person name="Anderson E."/>
            <person name="Anderson S."/>
            <person name="Arachi H."/>
            <person name="Azer M."/>
            <person name="Bachantsang P."/>
            <person name="Barry A."/>
            <person name="Bayul T."/>
            <person name="Berlin A."/>
            <person name="Bessette D."/>
            <person name="Bloom T."/>
            <person name="Blye J."/>
            <person name="Boguslavskiy L."/>
            <person name="Bonnet C."/>
            <person name="Boukhgalter B."/>
            <person name="Bourzgui I."/>
            <person name="Brown A."/>
            <person name="Cahill P."/>
            <person name="Channer S."/>
            <person name="Cheshatsang Y."/>
            <person name="Chuda L."/>
            <person name="Citroen M."/>
            <person name="Collymore A."/>
            <person name="Cooke P."/>
            <person name="Costello M."/>
            <person name="D'Aco K."/>
            <person name="Daza R."/>
            <person name="De Haan G."/>
            <person name="DeGray S."/>
            <person name="DeMaso C."/>
            <person name="Dhargay N."/>
            <person name="Dooley K."/>
            <person name="Dooley E."/>
            <person name="Doricent M."/>
            <person name="Dorje P."/>
            <person name="Dorjee K."/>
            <person name="Dupes A."/>
            <person name="Elong R."/>
            <person name="Falk J."/>
            <person name="Farina A."/>
            <person name="Faro S."/>
            <person name="Ferguson D."/>
            <person name="Fisher S."/>
            <person name="Foley C.D."/>
            <person name="Franke A."/>
            <person name="Friedrich D."/>
            <person name="Gadbois L."/>
            <person name="Gearin G."/>
            <person name="Gearin C.R."/>
            <person name="Giannoukos G."/>
            <person name="Goode T."/>
            <person name="Graham J."/>
            <person name="Grandbois E."/>
            <person name="Grewal S."/>
            <person name="Gyaltsen K."/>
            <person name="Hafez N."/>
            <person name="Hagos B."/>
            <person name="Hall J."/>
            <person name="Henson C."/>
            <person name="Hollinger A."/>
            <person name="Honan T."/>
            <person name="Huard M.D."/>
            <person name="Hughes L."/>
            <person name="Hurhula B."/>
            <person name="Husby M.E."/>
            <person name="Kamat A."/>
            <person name="Kanga B."/>
            <person name="Kashin S."/>
            <person name="Khazanovich D."/>
            <person name="Kisner P."/>
            <person name="Lance K."/>
            <person name="Lara M."/>
            <person name="Lee W."/>
            <person name="Lennon N."/>
            <person name="Letendre F."/>
            <person name="LeVine R."/>
            <person name="Lipovsky A."/>
            <person name="Liu X."/>
            <person name="Liu J."/>
            <person name="Liu S."/>
            <person name="Lokyitsang T."/>
            <person name="Lokyitsang Y."/>
            <person name="Lubonja R."/>
            <person name="Lui A."/>
            <person name="MacDonald P."/>
            <person name="Magnisalis V."/>
            <person name="Maru K."/>
            <person name="Matthews C."/>
            <person name="McCusker W."/>
            <person name="McDonough S."/>
            <person name="Mehta T."/>
            <person name="Meldrim J."/>
            <person name="Meneus L."/>
            <person name="Mihai O."/>
            <person name="Mihalev A."/>
            <person name="Mihova T."/>
            <person name="Mittelman R."/>
            <person name="Mlenga V."/>
            <person name="Montmayeur A."/>
            <person name="Mulrain L."/>
            <person name="Navidi A."/>
            <person name="Naylor J."/>
            <person name="Negash T."/>
            <person name="Nguyen T."/>
            <person name="Nguyen N."/>
            <person name="Nicol R."/>
            <person name="Norbu C."/>
            <person name="Norbu N."/>
            <person name="Novod N."/>
            <person name="O'Neill B."/>
            <person name="Osman S."/>
            <person name="Markiewicz E."/>
            <person name="Oyono O.L."/>
            <person name="Patti C."/>
            <person name="Phunkhang P."/>
            <person name="Pierre F."/>
            <person name="Priest M."/>
            <person name="Raghuraman S."/>
            <person name="Rege F."/>
            <person name="Reyes R."/>
            <person name="Rise C."/>
            <person name="Rogov P."/>
            <person name="Ross K."/>
            <person name="Ryan E."/>
            <person name="Settipalli S."/>
            <person name="Shea T."/>
            <person name="Sherpa N."/>
            <person name="Shi L."/>
            <person name="Shih D."/>
            <person name="Sparrow T."/>
            <person name="Spaulding J."/>
            <person name="Stalker J."/>
            <person name="Stange-Thomann N."/>
            <person name="Stavropoulos S."/>
            <person name="Stone C."/>
            <person name="Strader C."/>
            <person name="Tesfaye S."/>
            <person name="Thomson T."/>
            <person name="Thoulutsang Y."/>
            <person name="Thoulutsang D."/>
            <person name="Topham K."/>
            <person name="Topping I."/>
            <person name="Tsamla T."/>
            <person name="Vassiliev H."/>
            <person name="Vo A."/>
            <person name="Wangchuk T."/>
            <person name="Wangdi T."/>
            <person name="Weiand M."/>
            <person name="Wilkinson J."/>
            <person name="Wilson A."/>
            <person name="Yadav S."/>
            <person name="Young G."/>
            <person name="Yu Q."/>
            <person name="Zembek L."/>
            <person name="Zhong D."/>
            <person name="Zimmer A."/>
            <person name="Zwirko Z."/>
            <person name="Jaffe D.B."/>
            <person name="Alvarez P."/>
            <person name="Brockman W."/>
            <person name="Butler J."/>
            <person name="Chin C."/>
            <person name="Gnerre S."/>
            <person name="Grabherr M."/>
            <person name="Kleber M."/>
            <person name="Mauceli E."/>
            <person name="MacCallum I."/>
        </authorList>
    </citation>
    <scope>NUCLEOTIDE SEQUENCE [LARGE SCALE GENOMIC DNA]</scope>
    <source>
        <strain evidence="17">Tucson 14024-0371.13</strain>
    </source>
</reference>
<dbReference type="PROSITE" id="PS00086">
    <property type="entry name" value="CYTOCHROME_P450"/>
    <property type="match status" value="1"/>
</dbReference>
<dbReference type="PRINTS" id="PR00465">
    <property type="entry name" value="EP450IV"/>
</dbReference>
<evidence type="ECO:0000256" key="8">
    <source>
        <dbReference type="ARBA" id="ARBA00022824"/>
    </source>
</evidence>
<keyword evidence="13" id="KW-0472">Membrane</keyword>
<evidence type="ECO:0000256" key="4">
    <source>
        <dbReference type="ARBA" id="ARBA00004406"/>
    </source>
</evidence>
<dbReference type="InterPro" id="IPR002403">
    <property type="entry name" value="Cyt_P450_E_grp-IV"/>
</dbReference>
<dbReference type="Pfam" id="PF00067">
    <property type="entry name" value="p450"/>
    <property type="match status" value="1"/>
</dbReference>